<feature type="region of interest" description="Disordered" evidence="6">
    <location>
        <begin position="1"/>
        <end position="70"/>
    </location>
</feature>
<dbReference type="GO" id="GO:0007165">
    <property type="term" value="P:signal transduction"/>
    <property type="evidence" value="ECO:0000318"/>
    <property type="project" value="GO_Central"/>
</dbReference>
<feature type="compositionally biased region" description="Basic and acidic residues" evidence="6">
    <location>
        <begin position="130"/>
        <end position="140"/>
    </location>
</feature>
<feature type="region of interest" description="Disordered" evidence="6">
    <location>
        <begin position="314"/>
        <end position="340"/>
    </location>
</feature>
<dbReference type="KEGG" id="xla:398212"/>
<feature type="compositionally biased region" description="Polar residues" evidence="6">
    <location>
        <begin position="2460"/>
        <end position="2471"/>
    </location>
</feature>
<evidence type="ECO:0000313" key="9">
    <source>
        <dbReference type="Proteomes" id="UP000186698"/>
    </source>
</evidence>
<keyword evidence="5" id="KW-0449">Lipoprotein</keyword>
<feature type="compositionally biased region" description="Basic and acidic residues" evidence="6">
    <location>
        <begin position="529"/>
        <end position="543"/>
    </location>
</feature>
<feature type="compositionally biased region" description="Polar residues" evidence="6">
    <location>
        <begin position="2433"/>
        <end position="2444"/>
    </location>
</feature>
<feature type="compositionally biased region" description="Polar residues" evidence="6">
    <location>
        <begin position="61"/>
        <end position="70"/>
    </location>
</feature>
<evidence type="ECO:0000259" key="7">
    <source>
        <dbReference type="PROSITE" id="PS51893"/>
    </source>
</evidence>
<proteinExistence type="evidence at transcript level"/>
<dbReference type="CTD" id="398212"/>
<reference evidence="8 10" key="1">
    <citation type="journal article" date="2001" name="Mech. Dev.">
        <title>Xgravin-like (Xgl), a novel putative a-kinase anchoring protein (AKAP) expressed during embryonic development in Xenopus.</title>
        <authorList>
            <person name="Klingbeil P."/>
            <person name="Frazzetto G."/>
            <person name="Bouwmeester T."/>
        </authorList>
    </citation>
    <scope>NUCLEOTIDE SEQUENCE</scope>
</reference>
<keyword evidence="4" id="KW-0472">Membrane</keyword>
<dbReference type="GO" id="GO:0005737">
    <property type="term" value="C:cytoplasm"/>
    <property type="evidence" value="ECO:0000318"/>
    <property type="project" value="GO_Central"/>
</dbReference>
<evidence type="ECO:0000256" key="2">
    <source>
        <dbReference type="ARBA" id="ARBA00022553"/>
    </source>
</evidence>
<feature type="domain" description="A kinase-anchoring proteins AKAP-5 and AKAP-12 calmodulin (CaM)-binding" evidence="7">
    <location>
        <begin position="511"/>
        <end position="531"/>
    </location>
</feature>
<dbReference type="Proteomes" id="UP000186698">
    <property type="component" value="Chromosome 5L"/>
</dbReference>
<organism evidence="8">
    <name type="scientific">Xenopus laevis</name>
    <name type="common">African clawed frog</name>
    <dbReference type="NCBI Taxonomy" id="8355"/>
    <lineage>
        <taxon>Eukaryota</taxon>
        <taxon>Metazoa</taxon>
        <taxon>Chordata</taxon>
        <taxon>Craniata</taxon>
        <taxon>Vertebrata</taxon>
        <taxon>Euteleostomi</taxon>
        <taxon>Amphibia</taxon>
        <taxon>Batrachia</taxon>
        <taxon>Anura</taxon>
        <taxon>Pipoidea</taxon>
        <taxon>Pipidae</taxon>
        <taxon>Xenopodinae</taxon>
        <taxon>Xenopus</taxon>
        <taxon>Xenopus</taxon>
    </lineage>
</organism>
<keyword evidence="2" id="KW-0597">Phosphoprotein</keyword>
<feature type="compositionally biased region" description="Basic and acidic residues" evidence="6">
    <location>
        <begin position="149"/>
        <end position="173"/>
    </location>
</feature>
<feature type="region of interest" description="Disordered" evidence="6">
    <location>
        <begin position="1289"/>
        <end position="1316"/>
    </location>
</feature>
<feature type="compositionally biased region" description="Basic and acidic residues" evidence="6">
    <location>
        <begin position="768"/>
        <end position="791"/>
    </location>
</feature>
<dbReference type="GO" id="GO:0051018">
    <property type="term" value="F:protein kinase A binding"/>
    <property type="evidence" value="ECO:0007669"/>
    <property type="project" value="InterPro"/>
</dbReference>
<feature type="region of interest" description="Disordered" evidence="6">
    <location>
        <begin position="2433"/>
        <end position="2471"/>
    </location>
</feature>
<sequence length="2471" mass="267987">MLGTITLTVVEEVSTPNEGPVENMEVIPSEATPKTEIKEQGQDEAPEATNATSESPEESTEQANETQSNEVGFKKVFKFVGFKFTVKKDKVEKSEPVQLLTVKQEKVEVNGTENHEKQNDVSGENVLETEDTKEVEKQSETDPIIQTSKTREEVSGEKPKSEEETKLEEEQVKTPESPTNPLVAETSSPLKKFFTQGWAGLRKKTSFRKSKEEDHQEVEKYIISEEKEKSDSQQVKEEDGENQIIVNGETLPKEANEIEESKACIDKETQPSAKELAKPEECPTDQLSVLKEDIKLENADICEVPVTESIQTSAEAVHVSVPTEVSEQKKEVDTTEDNDVNKVTVVSTSTATSEEVKEPLSEMAPDTEVICDKDNKDTDTKLAQTATLLESTEVEICLEPIMTETELLSSQEKAKLQGSPLRKLFSGSGLRKLSGKKNKGKKEDDTKAENTTEVPVSSDIPESDGDNTSPSSPEDSAETSPTEKGAEDATQAVETEGDGATSDGERKREGITPWASFKKLVTPKKRPKRPSESDKEEEVEKIKTSTMSSTDSAGSVENQEEAKENGEEQKLEKSTEENKKKVDNSVSWEALICVGSAKKRARKTSDSDDETQKNIDENKKIEEEVDKSKEHESEDPIVSSQEKEQVNDIPSPDQSTSPTEGDGGSTWQSFKRLVIPRRKSRTRAEEKTEETTAVSNTEQPTSDGETGKEEGWVSFKKLIPGRKKKKSDGKQEPATISDTGKSTEGCEAMEDDADVPAVVPLSEFDAAEQEKREAQQKEDTLNDVSKDEVKTPEVNSEGLIHAITVTVVEGERAVTSLEDRAPSWISANVTETVEQANELTEPNTKERIKSEITVEEAFIFGEVSQMVGSGNTIINEVELTSEALTALEEAIEYSCAEETTEMISAASQLDDSFTPAEEVTPIPEEDEGSQSLDMPEKQMDPVLDEATELTEQSILSLDKIQLNESISTSAEEHDTKVDKIEEANICISSKQDEESTIFSDERIEECTPVLAERHDPSELKSVVESNGADSVSVVEHIIEDAVIELVKERYLSSDQADIYAQVDTKEHPTDAVLLEVNREETSVGSVEVQDSETILILDESQADKIVDTAQKQSESILVLSEEKVEECAIMSEDHKTASVHPKCQFEVTSVSTEDDALPVKEQVSDNSISAVKLVDVAAEQTVEKSIPTLEQLKELSEEQSSTISVSTVHEEQVKEAALISDEQDDALPVKEQVLDNSISAVKLVDVAAEQTVEKSIPTLEQLKELSEEQSSSISVSTVHEEQVKEAALISDEQETIEHPHASEDVETKEGAAEEQVEEKSLIYEEVTESAQVEECSLVFAETQRKESVSILEEELARKSDPVEPLEQSGITLATVEDTTERAIFADKEETAKSVKIGTSAKAALNALFENDKHSLEDVSSEVGKQVSECSAVMFDEQAVEAAQSTEKEQVAKSPTPVATALTEEIASLVEEAVKEEKNAEYPHSETQISEIPSSLPIDQTKEVTTLAEKYDTEIILDETEKQAMESVSVLSGEQEVENFNSVVEEEVSKSAFIAGVEQTAESWTTASEEQTRECTTTADDVQAVECNAITVDEPSEEKPSATSLEHSAETVSVSLECPITAKEVQAEIAILVADEQVAEGVLIAVEEHTTESVGNVAGEKTEESAMTLPKESEEIVAFEDYDAESAPSLAEDQAGESALTTAEEQAESVCAALGQENETAISDSEVQIAAAVAEEQATARVTLSDDEQSAEGVTPAAELQIATGITLATVKDTTESAIFADEDETAKSVISVAEESISTAESISTVAIEQASESVSAVAVEHIKDIIITADAEEQIEENASAGEQSAEVTATLVEETATENASAALLEEATESASIVDSEPNVENAISTDEDLATDIATPAIAVQVSQDVITGSEEQTEQSAVSFTEALTAESVTTLAEETSTESTAAPIEEQADTSLTGVVDKQAEDNATTHTEEQVVEITANITKELSGESTLTEVEVQVIESASVKTEEQSSDVEQRVENDSAPDVYTAPVVTEKVATVLAEENTDESNNVLTFNADVDAPCSVDLNDVEQQEKNFAMTVEKTPEEMVDGRDLLANEVPQIVNETIPVVAEEQSMEKVPVNISEELTLDSVVLEGNLESTALQVPEEEVSVCKQENVPEPTIYSMPVEEQSATLPEDTVTEVTNIPEFESSEAIKACETVTTAAVQEQILAETVISIETSADTTEACETANDADNLSETSGALHTVVTVVQSVSQKAAAIVDAAIEAAASSLVVEAAANENTLEENIPENGVFVHEAVSVCTQTNANEDNLFQTTIISTVSVQTITETSVEKTEEIVQEIHTGDSVEHKHSLLVDETVPVSAQFTEEVVRAEKSQDMQETSEPVTVAISTGLHDGCVLQEEDKETTPVHVHEKSLKPADSECTEQVTVQITHTESESSMSINKPVEEEIVSQDHAELSTQADSQTVES</sequence>
<reference evidence="10" key="2">
    <citation type="journal article" date="2002" name="Dev. Dyn.">
        <title>Genetic and genomic tools for Xenopus research: The NIH Xenopus initiative.</title>
        <authorList>
            <person name="Klein S.L."/>
            <person name="Strausberg R.L."/>
            <person name="Wagner L."/>
            <person name="Pontius J."/>
            <person name="Clifton S.W."/>
            <person name="Richardson P."/>
        </authorList>
    </citation>
    <scope>NUCLEOTIDE SEQUENCE</scope>
</reference>
<reference evidence="10" key="3">
    <citation type="submission" date="2025-04" db="UniProtKB">
        <authorList>
            <consortium name="RefSeq"/>
        </authorList>
    </citation>
    <scope>IDENTIFICATION</scope>
</reference>
<feature type="region of interest" description="Disordered" evidence="6">
    <location>
        <begin position="910"/>
        <end position="935"/>
    </location>
</feature>
<feature type="compositionally biased region" description="Basic and acidic residues" evidence="6">
    <location>
        <begin position="224"/>
        <end position="237"/>
    </location>
</feature>
<dbReference type="Pfam" id="PF03832">
    <property type="entry name" value="WSK"/>
    <property type="match status" value="3"/>
</dbReference>
<evidence type="ECO:0000313" key="10">
    <source>
        <dbReference type="RefSeq" id="NP_001082076.1"/>
    </source>
</evidence>
<protein>
    <submittedName>
        <fullName evidence="10">A-kinase anchoring protein 12 L homeolog</fullName>
    </submittedName>
    <submittedName>
        <fullName evidence="8">Gravin-like</fullName>
    </submittedName>
</protein>
<name>Q9DDN8_XENLA</name>
<dbReference type="EMBL" id="AF308810">
    <property type="protein sequence ID" value="AAG45105.1"/>
    <property type="molecule type" value="mRNA"/>
</dbReference>
<evidence type="ECO:0000256" key="5">
    <source>
        <dbReference type="ARBA" id="ARBA00023288"/>
    </source>
</evidence>
<keyword evidence="3" id="KW-0112">Calmodulin-binding</keyword>
<feature type="compositionally biased region" description="Basic and acidic residues" evidence="6">
    <location>
        <begin position="1295"/>
        <end position="1316"/>
    </location>
</feature>
<feature type="compositionally biased region" description="Basic and acidic residues" evidence="6">
    <location>
        <begin position="560"/>
        <end position="583"/>
    </location>
</feature>
<gene>
    <name evidence="10 11" type="primary">akap12.L</name>
    <name evidence="10" type="synonym">akap12</name>
    <name evidence="10" type="synonym">akap250</name>
    <name evidence="10" type="synonym">gl</name>
    <name evidence="10" type="synonym">gravin</name>
    <name evidence="10" type="synonym">Xgl</name>
</gene>
<evidence type="ECO:0000256" key="3">
    <source>
        <dbReference type="ARBA" id="ARBA00022860"/>
    </source>
</evidence>
<feature type="region of interest" description="Disordered" evidence="6">
    <location>
        <begin position="224"/>
        <end position="255"/>
    </location>
</feature>
<dbReference type="Xenbase" id="XB-GENE-6251815">
    <property type="gene designation" value="akap12.L"/>
</dbReference>
<feature type="compositionally biased region" description="Basic and acidic residues" evidence="6">
    <location>
        <begin position="603"/>
        <end position="634"/>
    </location>
</feature>
<evidence type="ECO:0000256" key="6">
    <source>
        <dbReference type="SAM" id="MobiDB-lite"/>
    </source>
</evidence>
<dbReference type="InterPro" id="IPR028540">
    <property type="entry name" value="AKAP12"/>
</dbReference>
<feature type="compositionally biased region" description="Polar residues" evidence="6">
    <location>
        <begin position="544"/>
        <end position="556"/>
    </location>
</feature>
<feature type="region of interest" description="Disordered" evidence="6">
    <location>
        <begin position="409"/>
        <end position="793"/>
    </location>
</feature>
<feature type="region of interest" description="Disordered" evidence="6">
    <location>
        <begin position="94"/>
        <end position="188"/>
    </location>
</feature>
<dbReference type="GO" id="GO:0016020">
    <property type="term" value="C:membrane"/>
    <property type="evidence" value="ECO:0007669"/>
    <property type="project" value="UniProtKB-SubCell"/>
</dbReference>
<dbReference type="Bgee" id="398212">
    <property type="expression patterns" value="Expressed in gastrula and 17 other cell types or tissues"/>
</dbReference>
<feature type="compositionally biased region" description="Low complexity" evidence="6">
    <location>
        <begin position="1934"/>
        <end position="1948"/>
    </location>
</feature>
<feature type="compositionally biased region" description="Basic and acidic residues" evidence="6">
    <location>
        <begin position="103"/>
        <end position="119"/>
    </location>
</feature>
<dbReference type="PANTHER" id="PTHR23209">
    <property type="entry name" value="A-KINASE ANCHOR PROTEIN 12"/>
    <property type="match status" value="1"/>
</dbReference>
<dbReference type="GO" id="GO:0005516">
    <property type="term" value="F:calmodulin binding"/>
    <property type="evidence" value="ECO:0007669"/>
    <property type="project" value="UniProtKB-KW"/>
</dbReference>
<feature type="compositionally biased region" description="Low complexity" evidence="6">
    <location>
        <begin position="423"/>
        <end position="432"/>
    </location>
</feature>
<accession>Q9DDN8</accession>
<dbReference type="PROSITE" id="PS51893">
    <property type="entry name" value="AKAP_CAM_BD"/>
    <property type="match status" value="3"/>
</dbReference>
<feature type="compositionally biased region" description="Polar residues" evidence="6">
    <location>
        <begin position="652"/>
        <end position="669"/>
    </location>
</feature>
<dbReference type="GeneID" id="398212"/>
<feature type="compositionally biased region" description="Polar residues" evidence="6">
    <location>
        <begin position="466"/>
        <end position="482"/>
    </location>
</feature>
<dbReference type="OrthoDB" id="8931760at2759"/>
<keyword evidence="9" id="KW-1185">Reference proteome</keyword>
<feature type="compositionally biased region" description="Basic and acidic residues" evidence="6">
    <location>
        <begin position="441"/>
        <end position="450"/>
    </location>
</feature>
<dbReference type="GO" id="GO:0010738">
    <property type="term" value="P:regulation of protein kinase A signaling"/>
    <property type="evidence" value="ECO:0000318"/>
    <property type="project" value="GO_Central"/>
</dbReference>
<dbReference type="PANTHER" id="PTHR23209:SF4">
    <property type="entry name" value="A-KINASE ANCHOR PROTEIN 12"/>
    <property type="match status" value="1"/>
</dbReference>
<feature type="domain" description="A kinase-anchoring proteins AKAP-5 and AKAP-12 calmodulin (CaM)-binding" evidence="7">
    <location>
        <begin position="664"/>
        <end position="684"/>
    </location>
</feature>
<feature type="compositionally biased region" description="Polar residues" evidence="6">
    <location>
        <begin position="694"/>
        <end position="704"/>
    </location>
</feature>
<feature type="region of interest" description="Disordered" evidence="6">
    <location>
        <begin position="1934"/>
        <end position="1962"/>
    </location>
</feature>
<evidence type="ECO:0000256" key="4">
    <source>
        <dbReference type="ARBA" id="ARBA00023136"/>
    </source>
</evidence>
<comment type="subcellular location">
    <subcellularLocation>
        <location evidence="1">Membrane</location>
        <topology evidence="1">Lipid-anchor</topology>
    </subcellularLocation>
</comment>
<evidence type="ECO:0000313" key="11">
    <source>
        <dbReference type="Xenbase" id="XB-GENE-6251815"/>
    </source>
</evidence>
<dbReference type="RefSeq" id="NP_001082076.1">
    <property type="nucleotide sequence ID" value="NM_001088607.1"/>
</dbReference>
<dbReference type="GO" id="GO:0010739">
    <property type="term" value="P:positive regulation of protein kinase A signaling"/>
    <property type="evidence" value="ECO:0007669"/>
    <property type="project" value="InterPro"/>
</dbReference>
<dbReference type="GO" id="GO:0090036">
    <property type="term" value="P:regulation of protein kinase C signaling"/>
    <property type="evidence" value="ECO:0007669"/>
    <property type="project" value="InterPro"/>
</dbReference>
<feature type="compositionally biased region" description="Polar residues" evidence="6">
    <location>
        <begin position="174"/>
        <end position="188"/>
    </location>
</feature>
<evidence type="ECO:0000313" key="8">
    <source>
        <dbReference type="EMBL" id="AAG45105.1"/>
    </source>
</evidence>
<feature type="domain" description="A kinase-anchoring proteins AKAP-5 and AKAP-12 calmodulin (CaM)-binding" evidence="7">
    <location>
        <begin position="709"/>
        <end position="729"/>
    </location>
</feature>
<evidence type="ECO:0000256" key="1">
    <source>
        <dbReference type="ARBA" id="ARBA00004635"/>
    </source>
</evidence>
<dbReference type="InterPro" id="IPR001573">
    <property type="entry name" value="AKAP_WSK"/>
</dbReference>
<dbReference type="AGR" id="Xenbase:XB-GENE-6251815"/>